<dbReference type="Pfam" id="PF04043">
    <property type="entry name" value="PMEI"/>
    <property type="match status" value="1"/>
</dbReference>
<evidence type="ECO:0000256" key="1">
    <source>
        <dbReference type="SAM" id="SignalP"/>
    </source>
</evidence>
<feature type="domain" description="Pectinesterase inhibitor" evidence="2">
    <location>
        <begin position="27"/>
        <end position="178"/>
    </location>
</feature>
<evidence type="ECO:0000313" key="4">
    <source>
        <dbReference type="Proteomes" id="UP001141806"/>
    </source>
</evidence>
<dbReference type="PANTHER" id="PTHR31707">
    <property type="entry name" value="PECTINESTERASE"/>
    <property type="match status" value="1"/>
</dbReference>
<proteinExistence type="predicted"/>
<reference evidence="3" key="1">
    <citation type="journal article" date="2023" name="Plant J.">
        <title>The genome of the king protea, Protea cynaroides.</title>
        <authorList>
            <person name="Chang J."/>
            <person name="Duong T.A."/>
            <person name="Schoeman C."/>
            <person name="Ma X."/>
            <person name="Roodt D."/>
            <person name="Barker N."/>
            <person name="Li Z."/>
            <person name="Van de Peer Y."/>
            <person name="Mizrachi E."/>
        </authorList>
    </citation>
    <scope>NUCLEOTIDE SEQUENCE</scope>
    <source>
        <tissue evidence="3">Young leaves</tissue>
    </source>
</reference>
<dbReference type="OrthoDB" id="2019149at2759"/>
<keyword evidence="4" id="KW-1185">Reference proteome</keyword>
<dbReference type="SUPFAM" id="SSF101148">
    <property type="entry name" value="Plant invertase/pectin methylesterase inhibitor"/>
    <property type="match status" value="1"/>
</dbReference>
<protein>
    <recommendedName>
        <fullName evidence="2">Pectinesterase inhibitor domain-containing protein</fullName>
    </recommendedName>
</protein>
<dbReference type="SMART" id="SM00856">
    <property type="entry name" value="PMEI"/>
    <property type="match status" value="1"/>
</dbReference>
<keyword evidence="1" id="KW-0732">Signal</keyword>
<comment type="caution">
    <text evidence="3">The sequence shown here is derived from an EMBL/GenBank/DDBJ whole genome shotgun (WGS) entry which is preliminary data.</text>
</comment>
<gene>
    <name evidence="3" type="ORF">NE237_015475</name>
</gene>
<dbReference type="EMBL" id="JAMYWD010000006">
    <property type="protein sequence ID" value="KAJ4968774.1"/>
    <property type="molecule type" value="Genomic_DNA"/>
</dbReference>
<evidence type="ECO:0000259" key="2">
    <source>
        <dbReference type="SMART" id="SM00856"/>
    </source>
</evidence>
<dbReference type="Proteomes" id="UP001141806">
    <property type="component" value="Unassembled WGS sequence"/>
</dbReference>
<dbReference type="Gene3D" id="1.20.140.40">
    <property type="entry name" value="Invertase/pectin methylesterase inhibitor family protein"/>
    <property type="match status" value="1"/>
</dbReference>
<name>A0A9Q0QR93_9MAGN</name>
<feature type="signal peptide" evidence="1">
    <location>
        <begin position="1"/>
        <end position="21"/>
    </location>
</feature>
<dbReference type="InterPro" id="IPR006501">
    <property type="entry name" value="Pectinesterase_inhib_dom"/>
</dbReference>
<dbReference type="InterPro" id="IPR035513">
    <property type="entry name" value="Invertase/methylesterase_inhib"/>
</dbReference>
<feature type="chain" id="PRO_5040255277" description="Pectinesterase inhibitor domain-containing protein" evidence="1">
    <location>
        <begin position="22"/>
        <end position="201"/>
    </location>
</feature>
<dbReference type="AlphaFoldDB" id="A0A9Q0QR93"/>
<dbReference type="CDD" id="cd15798">
    <property type="entry name" value="PMEI-like_3"/>
    <property type="match status" value="1"/>
</dbReference>
<sequence>MTRKAVIIVVALILVVGVVIGDSSGDKSLSPVEAFCAPTLYKDKCVSTISPVAANASAGPKDFLRAALVATMEEEKIWIEKAVAMKNDSFVPADNKALDDCKQFLEMGVRDLQSALAMVDDNELQGVYDEVDEFRNWLSGNLAFQDMCQEQIDNPDLKTRLQDGLRNATQLTTNALVLFAELSTILRSLNIPLEVNPKLTR</sequence>
<evidence type="ECO:0000313" key="3">
    <source>
        <dbReference type="EMBL" id="KAJ4968774.1"/>
    </source>
</evidence>
<dbReference type="GO" id="GO:0004857">
    <property type="term" value="F:enzyme inhibitor activity"/>
    <property type="evidence" value="ECO:0007669"/>
    <property type="project" value="InterPro"/>
</dbReference>
<organism evidence="3 4">
    <name type="scientific">Protea cynaroides</name>
    <dbReference type="NCBI Taxonomy" id="273540"/>
    <lineage>
        <taxon>Eukaryota</taxon>
        <taxon>Viridiplantae</taxon>
        <taxon>Streptophyta</taxon>
        <taxon>Embryophyta</taxon>
        <taxon>Tracheophyta</taxon>
        <taxon>Spermatophyta</taxon>
        <taxon>Magnoliopsida</taxon>
        <taxon>Proteales</taxon>
        <taxon>Proteaceae</taxon>
        <taxon>Protea</taxon>
    </lineage>
</organism>
<accession>A0A9Q0QR93</accession>
<dbReference type="NCBIfam" id="TIGR01614">
    <property type="entry name" value="PME_inhib"/>
    <property type="match status" value="1"/>
</dbReference>